<sequence>MRKVIYGALAAVAIMTAAGCANSKQTQNNDGTATADSTALYREWNLVELEGQAVDTSTTAHVPTILFTQDGHRVSGHAGCNRMMGSFTFSGSNQIKLGPMASTKMACPDMKMEDAYLKALDKVDNYSFENGNLLLNNEKTPVAKFAAK</sequence>
<evidence type="ECO:0000256" key="1">
    <source>
        <dbReference type="SAM" id="SignalP"/>
    </source>
</evidence>
<dbReference type="Pfam" id="PF03724">
    <property type="entry name" value="META"/>
    <property type="match status" value="1"/>
</dbReference>
<evidence type="ECO:0000313" key="3">
    <source>
        <dbReference type="EMBL" id="MET6997451.1"/>
    </source>
</evidence>
<accession>A0ABV2T326</accession>
<dbReference type="PANTHER" id="PTHR35535:SF1">
    <property type="entry name" value="HEAT SHOCK PROTEIN HSLJ"/>
    <property type="match status" value="1"/>
</dbReference>
<dbReference type="Proteomes" id="UP001549749">
    <property type="component" value="Unassembled WGS sequence"/>
</dbReference>
<gene>
    <name evidence="3" type="ORF">ABR189_08730</name>
</gene>
<feature type="domain" description="DUF306" evidence="2">
    <location>
        <begin position="42"/>
        <end position="145"/>
    </location>
</feature>
<dbReference type="InterPro" id="IPR005184">
    <property type="entry name" value="DUF306_Meta_HslJ"/>
</dbReference>
<comment type="caution">
    <text evidence="3">The sequence shown here is derived from an EMBL/GenBank/DDBJ whole genome shotgun (WGS) entry which is preliminary data.</text>
</comment>
<evidence type="ECO:0000313" key="4">
    <source>
        <dbReference type="Proteomes" id="UP001549749"/>
    </source>
</evidence>
<keyword evidence="1" id="KW-0732">Signal</keyword>
<dbReference type="PROSITE" id="PS51257">
    <property type="entry name" value="PROKAR_LIPOPROTEIN"/>
    <property type="match status" value="1"/>
</dbReference>
<dbReference type="EMBL" id="JBEXAC010000001">
    <property type="protein sequence ID" value="MET6997451.1"/>
    <property type="molecule type" value="Genomic_DNA"/>
</dbReference>
<dbReference type="PANTHER" id="PTHR35535">
    <property type="entry name" value="HEAT SHOCK PROTEIN HSLJ"/>
    <property type="match status" value="1"/>
</dbReference>
<feature type="signal peptide" evidence="1">
    <location>
        <begin position="1"/>
        <end position="23"/>
    </location>
</feature>
<protein>
    <submittedName>
        <fullName evidence="3">META domain-containing protein</fullName>
    </submittedName>
</protein>
<feature type="chain" id="PRO_5046593258" evidence="1">
    <location>
        <begin position="24"/>
        <end position="148"/>
    </location>
</feature>
<dbReference type="InterPro" id="IPR053147">
    <property type="entry name" value="Hsp_HslJ-like"/>
</dbReference>
<organism evidence="3 4">
    <name type="scientific">Chitinophaga defluvii</name>
    <dbReference type="NCBI Taxonomy" id="3163343"/>
    <lineage>
        <taxon>Bacteria</taxon>
        <taxon>Pseudomonadati</taxon>
        <taxon>Bacteroidota</taxon>
        <taxon>Chitinophagia</taxon>
        <taxon>Chitinophagales</taxon>
        <taxon>Chitinophagaceae</taxon>
        <taxon>Chitinophaga</taxon>
    </lineage>
</organism>
<name>A0ABV2T326_9BACT</name>
<dbReference type="RefSeq" id="WP_354660088.1">
    <property type="nucleotide sequence ID" value="NZ_JBEXAC010000001.1"/>
</dbReference>
<evidence type="ECO:0000259" key="2">
    <source>
        <dbReference type="Pfam" id="PF03724"/>
    </source>
</evidence>
<reference evidence="3 4" key="1">
    <citation type="submission" date="2024-06" db="EMBL/GenBank/DDBJ databases">
        <title>Chitinophaga defluvii sp. nov., isolated from municipal sewage.</title>
        <authorList>
            <person name="Zhang L."/>
        </authorList>
    </citation>
    <scope>NUCLEOTIDE SEQUENCE [LARGE SCALE GENOMIC DNA]</scope>
    <source>
        <strain evidence="3 4">H8</strain>
    </source>
</reference>
<proteinExistence type="predicted"/>
<keyword evidence="4" id="KW-1185">Reference proteome</keyword>
<dbReference type="InterPro" id="IPR038670">
    <property type="entry name" value="HslJ-like_sf"/>
</dbReference>
<dbReference type="Gene3D" id="2.40.128.270">
    <property type="match status" value="1"/>
</dbReference>